<evidence type="ECO:0000256" key="1">
    <source>
        <dbReference type="SAM" id="MobiDB-lite"/>
    </source>
</evidence>
<feature type="compositionally biased region" description="Acidic residues" evidence="1">
    <location>
        <begin position="86"/>
        <end position="107"/>
    </location>
</feature>
<proteinExistence type="predicted"/>
<gene>
    <name evidence="2" type="ORF">SNEC2469_LOCUS7357</name>
</gene>
<evidence type="ECO:0000313" key="2">
    <source>
        <dbReference type="EMBL" id="CAE7298684.1"/>
    </source>
</evidence>
<protein>
    <submittedName>
        <fullName evidence="2">Uncharacterized protein</fullName>
    </submittedName>
</protein>
<dbReference type="AlphaFoldDB" id="A0A812N2F4"/>
<dbReference type="Proteomes" id="UP000601435">
    <property type="component" value="Unassembled WGS sequence"/>
</dbReference>
<sequence>MPSKLRGAVRKIKLVWRIANQVDAYNLEPQNQITQDQGLKLFHHVCDSAVETMDSALRTVNRSKLLSYDAMMDKAKNLEQERQVEEQADEVEEVAEGEGEEESPKEDDAVLDIDNHGGRAAPAIGIAFAPELCSQPTKRRRKSTKTTDPDPEPEVQETDTNMPDWLAEDKPLKSVVTKLGRFYRCFLNMNPEQNLINRKPAGHQIRGARTVLETMEKNGNKEASTLKNRIVLVEHLDNLLHGPAYSTVPRAELLSHLSAVSHANLSLPTDLRLQLLERLANDLLTDALEIEDSTSEAFMKALQVYMQRLHVWMAEKASDSEIELSASMVIKSAKEDIAYKKQFGKLSQAQGTEQLNEFYQDFSASLMEALCSDQFYTLVKNVGRRKNHLLKICEAFLKGYTDEVQEKMATEYPEVILKCYERLRKMYLAMVALLHPEPNYLGSSPSDINSLRKYHGPDMLECALRDCLTSQTVILQKGDVTETEANPWVRMYDELLSRGETTQQQFPRLQELEKVLEAMDTDTPLKIDLELLCQACKELSEMKGSMREGLCTGALKRLEVVVVSWVKALLKAEPGTVDVGSNAMKHVQSGLSMFTGSAGVSKLADNLSKWRKSSQKSLVACELLQICRGFPADLQSSMNPSNISCFVDAWQACWNCSNDFITELSKDKEKDVNHGISWVFRCIAGVVKATEVEAPADARVIGAGLKLGVIVKNSTHPLKGWIACQLETMQAGQDWRQTWALGDGDSRTRIEQDPEGVRLAQILKASVRLRKALQTNADVQVGLSREELEEHAALLYFDIQAQYQPLLSQPILMDVVALTAVKHIEHLTEMCEKILQVTREFGTNTENSWKYTLTPDSNMDGIIAAYNQTLETIDGDEASTAVDALGKDCKKSRKFVEQAYVYADAVRDLETKLVACDTVFHESKALICESLICLALNTTNKVRKLALVRSQLGDIAGKQVKESLLLPQLVQAARDLVK</sequence>
<evidence type="ECO:0000313" key="3">
    <source>
        <dbReference type="Proteomes" id="UP000601435"/>
    </source>
</evidence>
<comment type="caution">
    <text evidence="2">The sequence shown here is derived from an EMBL/GenBank/DDBJ whole genome shotgun (WGS) entry which is preliminary data.</text>
</comment>
<reference evidence="2" key="1">
    <citation type="submission" date="2021-02" db="EMBL/GenBank/DDBJ databases">
        <authorList>
            <person name="Dougan E. K."/>
            <person name="Rhodes N."/>
            <person name="Thang M."/>
            <person name="Chan C."/>
        </authorList>
    </citation>
    <scope>NUCLEOTIDE SEQUENCE</scope>
</reference>
<dbReference type="OrthoDB" id="409702at2759"/>
<accession>A0A812N2F4</accession>
<organism evidence="2 3">
    <name type="scientific">Symbiodinium necroappetens</name>
    <dbReference type="NCBI Taxonomy" id="1628268"/>
    <lineage>
        <taxon>Eukaryota</taxon>
        <taxon>Sar</taxon>
        <taxon>Alveolata</taxon>
        <taxon>Dinophyceae</taxon>
        <taxon>Suessiales</taxon>
        <taxon>Symbiodiniaceae</taxon>
        <taxon>Symbiodinium</taxon>
    </lineage>
</organism>
<name>A0A812N2F4_9DINO</name>
<feature type="region of interest" description="Disordered" evidence="1">
    <location>
        <begin position="78"/>
        <end position="107"/>
    </location>
</feature>
<dbReference type="EMBL" id="CAJNJA010012526">
    <property type="protein sequence ID" value="CAE7298684.1"/>
    <property type="molecule type" value="Genomic_DNA"/>
</dbReference>
<keyword evidence="3" id="KW-1185">Reference proteome</keyword>
<feature type="region of interest" description="Disordered" evidence="1">
    <location>
        <begin position="128"/>
        <end position="165"/>
    </location>
</feature>